<dbReference type="PANTHER" id="PTHR43775">
    <property type="entry name" value="FATTY ACID SYNTHASE"/>
    <property type="match status" value="1"/>
</dbReference>
<dbReference type="PROSITE" id="PS50075">
    <property type="entry name" value="CARRIER"/>
    <property type="match status" value="2"/>
</dbReference>
<dbReference type="InterPro" id="IPR057326">
    <property type="entry name" value="KR_dom"/>
</dbReference>
<dbReference type="InterPro" id="IPR014030">
    <property type="entry name" value="Ketoacyl_synth_N"/>
</dbReference>
<dbReference type="InterPro" id="IPR014031">
    <property type="entry name" value="Ketoacyl_synth_C"/>
</dbReference>
<feature type="domain" description="Carrier" evidence="8">
    <location>
        <begin position="2234"/>
        <end position="2312"/>
    </location>
</feature>
<dbReference type="GO" id="GO:0031177">
    <property type="term" value="F:phosphopantetheine binding"/>
    <property type="evidence" value="ECO:0007669"/>
    <property type="project" value="InterPro"/>
</dbReference>
<dbReference type="SUPFAM" id="SSF55048">
    <property type="entry name" value="Probable ACP-binding domain of malonyl-CoA ACP transacylase"/>
    <property type="match status" value="2"/>
</dbReference>
<evidence type="ECO:0000256" key="1">
    <source>
        <dbReference type="ARBA" id="ARBA00022450"/>
    </source>
</evidence>
<dbReference type="PROSITE" id="PS52004">
    <property type="entry name" value="KS3_2"/>
    <property type="match status" value="1"/>
</dbReference>
<dbReference type="SUPFAM" id="SSF47336">
    <property type="entry name" value="ACP-like"/>
    <property type="match status" value="2"/>
</dbReference>
<keyword evidence="2" id="KW-0597">Phosphoprotein</keyword>
<dbReference type="InterPro" id="IPR020807">
    <property type="entry name" value="PKS_DH"/>
</dbReference>
<feature type="domain" description="PKS/mFAS DH" evidence="10">
    <location>
        <begin position="483"/>
        <end position="774"/>
    </location>
</feature>
<dbReference type="InterPro" id="IPR014043">
    <property type="entry name" value="Acyl_transferase_dom"/>
</dbReference>
<evidence type="ECO:0000256" key="6">
    <source>
        <dbReference type="PROSITE-ProRule" id="PRU01363"/>
    </source>
</evidence>
<protein>
    <submittedName>
        <fullName evidence="11">Acyl transferase domain-containing protein</fullName>
    </submittedName>
</protein>
<dbReference type="EMBL" id="JACHGN010000053">
    <property type="protein sequence ID" value="MBB5140595.1"/>
    <property type="molecule type" value="Genomic_DNA"/>
</dbReference>
<dbReference type="SMART" id="SM00827">
    <property type="entry name" value="PKS_AT"/>
    <property type="match status" value="2"/>
</dbReference>
<dbReference type="Gene3D" id="1.10.1200.10">
    <property type="entry name" value="ACP-like"/>
    <property type="match status" value="2"/>
</dbReference>
<dbReference type="Gene3D" id="3.40.47.10">
    <property type="match status" value="2"/>
</dbReference>
<evidence type="ECO:0000256" key="3">
    <source>
        <dbReference type="ARBA" id="ARBA00022679"/>
    </source>
</evidence>
<dbReference type="SUPFAM" id="SSF52151">
    <property type="entry name" value="FabD/lysophospholipase-like"/>
    <property type="match status" value="2"/>
</dbReference>
<dbReference type="InterPro" id="IPR032821">
    <property type="entry name" value="PKS_assoc"/>
</dbReference>
<dbReference type="Pfam" id="PF00550">
    <property type="entry name" value="PP-binding"/>
    <property type="match status" value="2"/>
</dbReference>
<dbReference type="SMART" id="SM00826">
    <property type="entry name" value="PKS_DH"/>
    <property type="match status" value="1"/>
</dbReference>
<dbReference type="PROSITE" id="PS00606">
    <property type="entry name" value="KS3_1"/>
    <property type="match status" value="1"/>
</dbReference>
<dbReference type="InterPro" id="IPR036736">
    <property type="entry name" value="ACP-like_sf"/>
</dbReference>
<feature type="domain" description="Ketosynthase family 3 (KS3)" evidence="9">
    <location>
        <begin position="1316"/>
        <end position="1742"/>
    </location>
</feature>
<dbReference type="FunFam" id="1.10.1200.10:FF:000007">
    <property type="entry name" value="Probable polyketide synthase pks17"/>
    <property type="match status" value="2"/>
</dbReference>
<feature type="region of interest" description="Disordered" evidence="7">
    <location>
        <begin position="604"/>
        <end position="634"/>
    </location>
</feature>
<evidence type="ECO:0000313" key="11">
    <source>
        <dbReference type="EMBL" id="MBB5140595.1"/>
    </source>
</evidence>
<feature type="domain" description="Carrier" evidence="8">
    <location>
        <begin position="1223"/>
        <end position="1298"/>
    </location>
</feature>
<evidence type="ECO:0000259" key="9">
    <source>
        <dbReference type="PROSITE" id="PS52004"/>
    </source>
</evidence>
<dbReference type="Gene3D" id="3.10.129.110">
    <property type="entry name" value="Polyketide synthase dehydratase"/>
    <property type="match status" value="1"/>
</dbReference>
<dbReference type="GO" id="GO:0006633">
    <property type="term" value="P:fatty acid biosynthetic process"/>
    <property type="evidence" value="ECO:0007669"/>
    <property type="project" value="InterPro"/>
</dbReference>
<dbReference type="Pfam" id="PF16197">
    <property type="entry name" value="KAsynt_C_assoc"/>
    <property type="match status" value="2"/>
</dbReference>
<evidence type="ECO:0000256" key="7">
    <source>
        <dbReference type="SAM" id="MobiDB-lite"/>
    </source>
</evidence>
<dbReference type="Pfam" id="PF00109">
    <property type="entry name" value="ketoacyl-synt"/>
    <property type="match status" value="1"/>
</dbReference>
<sequence length="2400" mass="248757">DVRLLTEARPWPDTGRPRRAGISAFGVSGTNAHAIVEQPPDADPEPEPEAPSATPVPWVLSGHTPQALRDQAARLAGHLTPDHAPARVAYSLATTRTVLGERAVVAGGSVEALRALAEGTPHPDLTVGTATPSPRTAFLYTGQGSQYAGMGRGLYDTYPAYAARFDEISAAFELPLQEIVFDRPDLLDNTRYTQPALFTLQTALTHLLTTWGIHPDVVTGHSIGAIAAAHTAGILTLPDAITLITARAQLMASLPEGQGAMAAINATEHDITTAIDGHPGVAIAALNTPTSTVISGDTQAVHTIAEDFRARGYKIKYLTVSHAFHSPHMDPILDDFREAIGAITFHAPAIPFVSDLTGRPEHDLTPEYWAGHLRNPVRFHQAAHATEATTYLEIGPDGVLTALLGGEVTAAPLLRKGRPDVATALKAVSVAFVHGTPVDWTAHTPATRAVDLPTYAFQRERLWVEPQAGGADPGRLGLDPAGHPLLGAAATSSDGGLLLSGRLAPATHAWLGDHVVHGEVVVPGTALLELALHAADRLGLGAVDELVIETPLVLDGAAHIRIDAGAEEGGRRAIEIHSRPESAGSDAGSDAEWTRHATGVLAASGASAPESGHPEPGHPYPGHPEPGQWPPEGAAPLGIGDAYERLRGAGLDYGPAFRGLAAAWRRGDELFAEVALPEERRPDAASYGVHPALLDAALHVAALAALDAAGPGEARLPFAWNGVRLHASGATRLRVRVVTSGPDALSLRADDPAGGPVVEIGSLRLRPVTADRVRAGRAPGRDSLFRPGWIPLPVSPAAPPRPAEEVTTLDLTAGFGADPVRGAHEAAREALAAVKEWLAADRPETARLLVLTRNAVSVSGEAPDPASAVVWGLVRSAQTERPGRILLADLDTDPGAEGALPDAVAAALASGEPQLALRAGVALAPRLERHAGTTPEADARGWNPDGTVLITGGVSGLGALLARHLAARHGVRHLHLTGRRGLGTPGAAELLDELAALGAEVTVTAADVTDRDALARLLAAIPGEHPLTAVVHAAGIVDDATIPTLTASRLAGVLAPKIEGAWHLHELTQGLPLDAFVLYSSVSAAFGGAGQAGYAAANAFLDALASHRAARGLPALSLGWGLWEEATGITGRLTAADRARLARQGLRPLGTREGLALFDAAVFGGHGAAHLLPAPIDANARAEDVPPIFRGVVRPARRTAADGAGASGLAARVAGLDAERREALLLDLVRAEAGVVLGHPAPATIPADRPLGDLGLDSLTSVELRNRLGAATGLRLPATLTFDHPAPRDIVAYLLAELLGGAPEAAPEPARAATGDDPVVIVGMACRLPGGLDSPEALWRLLEAGGDAVSEFPADRGWDVAELYDPDPDRPGKTYTRHGGFLLDVADFDAALFGISPREALAMDPQQRLLLETAWEAFERAGIDPLSLRGSRTGVFAGVMYHDYAPRLDEAPEGLEGYLANGSAGSVASGRVAYAFGLEGPAVTVDTACSSSLVALHLAAQSLRAGESDLALAGGVAVMASPAIFVEFSRQRGLSADGRCKAYSADADGTGWGEGVSLLLLERLSDARRNGHPVLAVVRGSAVNQDGASNGLTAPNGSAQQRVIRRALADAGLGPADVDAVEGHGTGTTLGDPIEAQALIAAYGRDRPADRPLLLGSLKSNIAHTQAAAGAAGVIKMVLAMRHGLLPRTLHVTEPSPHVEWAGGGVELLAEARPWPETSGPRRAGVSSFGVSGTNAHVIIEEPPAVPAPVEEPAGPGGRALPWVVSGHLPEALRAQAAGLATYLEGRDAPAPADVAYSLAATRAALPERAVVVAGDREGFLAGLRALAGEGALPANVVRGTADATGKVVFVFPGQGAQWTGMATELLEAEPVFAARLAECGAALAEFTGWSLLDVLRGAPDAPPADRVDVVQPALWAVMVALAELWRSYGVRPDAVVGHSQGEIAAAVACGALSLRDGARVVALRSRALLALAGRGAMASVSLPADRAEARLARWEGRLSVGVINGPSSVVISGEPDALAEALAELDADGVRNRRVPVDYASHSAQVEQVRDPLAEALAPVRPGEPSVPMLSTLTGEWIGAGELDAAYWYENLRRPVRFEAAIRSLSAAGHTAFIEVSPHPVLTAAVEETLEDAGGPPAAVTGTLRRDEGGRDRFLLALAAAYVRGVPVDWTAATAESRPRRVELPTYAFQRSRFWLDAARSGVRATGGPREVAAAPHEGPPIVRRLAGLDAAERRTALLALVRAEVAAVLGHDDPEAVPGARAFRELGLDSLMAVDLRNRLRATTGLPLPATLIFDHPSPAAVADHILTAVPTGGPSEGESDGEPVDVPAALARLEAALIPDRLNGDAAGVRARLKALLARLDTVGTPDTPDTLDSGSDLEIDLDTATDDELFDLLDRN</sequence>
<comment type="caution">
    <text evidence="11">The sequence shown here is derived from an EMBL/GenBank/DDBJ whole genome shotgun (WGS) entry which is preliminary data.</text>
</comment>
<dbReference type="InterPro" id="IPR013968">
    <property type="entry name" value="PKS_KR"/>
</dbReference>
<dbReference type="InterPro" id="IPR016035">
    <property type="entry name" value="Acyl_Trfase/lysoPLipase"/>
</dbReference>
<dbReference type="PANTHER" id="PTHR43775:SF51">
    <property type="entry name" value="INACTIVE PHENOLPHTHIOCEROL SYNTHESIS POLYKETIDE SYNTHASE TYPE I PKS1-RELATED"/>
    <property type="match status" value="1"/>
</dbReference>
<dbReference type="SUPFAM" id="SSF53901">
    <property type="entry name" value="Thiolase-like"/>
    <property type="match status" value="1"/>
</dbReference>
<dbReference type="Pfam" id="PF00698">
    <property type="entry name" value="Acyl_transf_1"/>
    <property type="match status" value="2"/>
</dbReference>
<dbReference type="InterPro" id="IPR036291">
    <property type="entry name" value="NAD(P)-bd_dom_sf"/>
</dbReference>
<dbReference type="CDD" id="cd00833">
    <property type="entry name" value="PKS"/>
    <property type="match status" value="1"/>
</dbReference>
<keyword evidence="4" id="KW-0511">Multifunctional enzyme</keyword>
<keyword evidence="12" id="KW-1185">Reference proteome</keyword>
<dbReference type="GO" id="GO:0004315">
    <property type="term" value="F:3-oxoacyl-[acyl-carrier-protein] synthase activity"/>
    <property type="evidence" value="ECO:0007669"/>
    <property type="project" value="InterPro"/>
</dbReference>
<dbReference type="Pfam" id="PF22953">
    <property type="entry name" value="SpnB_Rossmann"/>
    <property type="match status" value="1"/>
</dbReference>
<dbReference type="InterPro" id="IPR001227">
    <property type="entry name" value="Ac_transferase_dom_sf"/>
</dbReference>
<keyword evidence="5" id="KW-0012">Acyltransferase</keyword>
<dbReference type="CDD" id="cd08956">
    <property type="entry name" value="KR_3_FAS_SDR_x"/>
    <property type="match status" value="1"/>
</dbReference>
<keyword evidence="1" id="KW-0596">Phosphopantetheine</keyword>
<feature type="active site" description="Proton acceptor; for dehydratase activity" evidence="6">
    <location>
        <position position="514"/>
    </location>
</feature>
<dbReference type="InterPro" id="IPR020841">
    <property type="entry name" value="PKS_Beta-ketoAc_synthase_dom"/>
</dbReference>
<evidence type="ECO:0000256" key="4">
    <source>
        <dbReference type="ARBA" id="ARBA00023268"/>
    </source>
</evidence>
<dbReference type="InterPro" id="IPR049552">
    <property type="entry name" value="PKS_DH_N"/>
</dbReference>
<dbReference type="FunFam" id="3.40.366.10:FF:000002">
    <property type="entry name" value="Probable polyketide synthase 2"/>
    <property type="match status" value="1"/>
</dbReference>
<dbReference type="PROSITE" id="PS00012">
    <property type="entry name" value="PHOSPHOPANTETHEINE"/>
    <property type="match status" value="2"/>
</dbReference>
<dbReference type="InterPro" id="IPR006162">
    <property type="entry name" value="Ppantetheine_attach_site"/>
</dbReference>
<dbReference type="SMART" id="SM01294">
    <property type="entry name" value="PKS_PP_betabranch"/>
    <property type="match status" value="1"/>
</dbReference>
<dbReference type="Pfam" id="PF08659">
    <property type="entry name" value="KR"/>
    <property type="match status" value="1"/>
</dbReference>
<name>A0A840PXL4_9ACTN</name>
<dbReference type="Gene3D" id="3.30.70.3290">
    <property type="match status" value="2"/>
</dbReference>
<feature type="non-terminal residue" evidence="11">
    <location>
        <position position="1"/>
    </location>
</feature>
<dbReference type="Pfam" id="PF02801">
    <property type="entry name" value="Ketoacyl-synt_C"/>
    <property type="match status" value="1"/>
</dbReference>
<feature type="compositionally biased region" description="Pro residues" evidence="7">
    <location>
        <begin position="617"/>
        <end position="629"/>
    </location>
</feature>
<dbReference type="Proteomes" id="UP000578449">
    <property type="component" value="Unassembled WGS sequence"/>
</dbReference>
<feature type="region of interest" description="N-terminal hotdog fold" evidence="6">
    <location>
        <begin position="483"/>
        <end position="608"/>
    </location>
</feature>
<dbReference type="InterPro" id="IPR016039">
    <property type="entry name" value="Thiolase-like"/>
</dbReference>
<dbReference type="SMART" id="SM00823">
    <property type="entry name" value="PKS_PP"/>
    <property type="match status" value="2"/>
</dbReference>
<dbReference type="InterPro" id="IPR009081">
    <property type="entry name" value="PP-bd_ACP"/>
</dbReference>
<dbReference type="Pfam" id="PF21089">
    <property type="entry name" value="PKS_DH_N"/>
    <property type="match status" value="1"/>
</dbReference>
<dbReference type="InterPro" id="IPR049551">
    <property type="entry name" value="PKS_DH_C"/>
</dbReference>
<dbReference type="Gene3D" id="3.40.50.720">
    <property type="entry name" value="NAD(P)-binding Rossmann-like Domain"/>
    <property type="match status" value="1"/>
</dbReference>
<evidence type="ECO:0000259" key="8">
    <source>
        <dbReference type="PROSITE" id="PS50075"/>
    </source>
</evidence>
<feature type="region of interest" description="Disordered" evidence="7">
    <location>
        <begin position="35"/>
        <end position="54"/>
    </location>
</feature>
<evidence type="ECO:0000256" key="5">
    <source>
        <dbReference type="ARBA" id="ARBA00023315"/>
    </source>
</evidence>
<dbReference type="InterPro" id="IPR016036">
    <property type="entry name" value="Malonyl_transacylase_ACP-bd"/>
</dbReference>
<dbReference type="Gene3D" id="3.40.366.10">
    <property type="entry name" value="Malonyl-Coenzyme A Acyl Carrier Protein, domain 2"/>
    <property type="match status" value="2"/>
</dbReference>
<accession>A0A840PXL4</accession>
<dbReference type="InterPro" id="IPR018201">
    <property type="entry name" value="Ketoacyl_synth_AS"/>
</dbReference>
<evidence type="ECO:0000259" key="10">
    <source>
        <dbReference type="PROSITE" id="PS52019"/>
    </source>
</evidence>
<dbReference type="InterPro" id="IPR050091">
    <property type="entry name" value="PKS_NRPS_Biosynth_Enz"/>
</dbReference>
<evidence type="ECO:0000313" key="12">
    <source>
        <dbReference type="Proteomes" id="UP000578449"/>
    </source>
</evidence>
<feature type="region of interest" description="C-terminal hotdog fold" evidence="6">
    <location>
        <begin position="634"/>
        <end position="774"/>
    </location>
</feature>
<dbReference type="SMART" id="SM00825">
    <property type="entry name" value="PKS_KS"/>
    <property type="match status" value="1"/>
</dbReference>
<dbReference type="PROSITE" id="PS52019">
    <property type="entry name" value="PKS_MFAS_DH"/>
    <property type="match status" value="1"/>
</dbReference>
<feature type="region of interest" description="Disordered" evidence="7">
    <location>
        <begin position="1"/>
        <end position="20"/>
    </location>
</feature>
<dbReference type="InterPro" id="IPR055123">
    <property type="entry name" value="SpnB-like_Rossmann"/>
</dbReference>
<dbReference type="GO" id="GO:0004312">
    <property type="term" value="F:fatty acid synthase activity"/>
    <property type="evidence" value="ECO:0007669"/>
    <property type="project" value="TreeGrafter"/>
</dbReference>
<evidence type="ECO:0000256" key="2">
    <source>
        <dbReference type="ARBA" id="ARBA00022553"/>
    </source>
</evidence>
<dbReference type="FunFam" id="3.40.47.10:FF:000019">
    <property type="entry name" value="Polyketide synthase type I"/>
    <property type="match status" value="1"/>
</dbReference>
<dbReference type="InterPro" id="IPR020806">
    <property type="entry name" value="PKS_PP-bd"/>
</dbReference>
<organism evidence="11 12">
    <name type="scientific">Thermocatellispora tengchongensis</name>
    <dbReference type="NCBI Taxonomy" id="1073253"/>
    <lineage>
        <taxon>Bacteria</taxon>
        <taxon>Bacillati</taxon>
        <taxon>Actinomycetota</taxon>
        <taxon>Actinomycetes</taxon>
        <taxon>Streptosporangiales</taxon>
        <taxon>Streptosporangiaceae</taxon>
        <taxon>Thermocatellispora</taxon>
    </lineage>
</organism>
<dbReference type="SUPFAM" id="SSF51735">
    <property type="entry name" value="NAD(P)-binding Rossmann-fold domains"/>
    <property type="match status" value="2"/>
</dbReference>
<reference evidence="11 12" key="1">
    <citation type="submission" date="2020-08" db="EMBL/GenBank/DDBJ databases">
        <title>Genomic Encyclopedia of Type Strains, Phase IV (KMG-IV): sequencing the most valuable type-strain genomes for metagenomic binning, comparative biology and taxonomic classification.</title>
        <authorList>
            <person name="Goeker M."/>
        </authorList>
    </citation>
    <scope>NUCLEOTIDE SEQUENCE [LARGE SCALE GENOMIC DNA]</scope>
    <source>
        <strain evidence="11 12">DSM 45615</strain>
    </source>
</reference>
<dbReference type="InterPro" id="IPR042104">
    <property type="entry name" value="PKS_dehydratase_sf"/>
</dbReference>
<dbReference type="SMART" id="SM00822">
    <property type="entry name" value="PKS_KR"/>
    <property type="match status" value="1"/>
</dbReference>
<proteinExistence type="predicted"/>
<dbReference type="InterPro" id="IPR049900">
    <property type="entry name" value="PKS_mFAS_DH"/>
</dbReference>
<dbReference type="Pfam" id="PF14765">
    <property type="entry name" value="PS-DH"/>
    <property type="match status" value="1"/>
</dbReference>
<gene>
    <name evidence="11" type="ORF">HNP84_010365</name>
</gene>
<feature type="active site" description="Proton donor; for dehydratase activity" evidence="6">
    <location>
        <position position="695"/>
    </location>
</feature>
<keyword evidence="3 11" id="KW-0808">Transferase</keyword>